<evidence type="ECO:0000313" key="2">
    <source>
        <dbReference type="Proteomes" id="UP001234297"/>
    </source>
</evidence>
<evidence type="ECO:0000313" key="1">
    <source>
        <dbReference type="EMBL" id="KAJ8637211.1"/>
    </source>
</evidence>
<name>A0ACC2LUQ2_PERAE</name>
<sequence>MSVLVFLFQKTMSLWRKKLVLQINLIGVCNGEIENPTITEERGGQRSPAVFFRQKCRKRDRKRKLSIDRIVVASETLI</sequence>
<protein>
    <submittedName>
        <fullName evidence="1">Uncharacterized protein</fullName>
    </submittedName>
</protein>
<reference evidence="1 2" key="1">
    <citation type="journal article" date="2022" name="Hortic Res">
        <title>A haplotype resolved chromosomal level avocado genome allows analysis of novel avocado genes.</title>
        <authorList>
            <person name="Nath O."/>
            <person name="Fletcher S.J."/>
            <person name="Hayward A."/>
            <person name="Shaw L.M."/>
            <person name="Masouleh A.K."/>
            <person name="Furtado A."/>
            <person name="Henry R.J."/>
            <person name="Mitter N."/>
        </authorList>
    </citation>
    <scope>NUCLEOTIDE SEQUENCE [LARGE SCALE GENOMIC DNA]</scope>
    <source>
        <strain evidence="2">cv. Hass</strain>
    </source>
</reference>
<proteinExistence type="predicted"/>
<dbReference type="Proteomes" id="UP001234297">
    <property type="component" value="Chromosome 3"/>
</dbReference>
<organism evidence="1 2">
    <name type="scientific">Persea americana</name>
    <name type="common">Avocado</name>
    <dbReference type="NCBI Taxonomy" id="3435"/>
    <lineage>
        <taxon>Eukaryota</taxon>
        <taxon>Viridiplantae</taxon>
        <taxon>Streptophyta</taxon>
        <taxon>Embryophyta</taxon>
        <taxon>Tracheophyta</taxon>
        <taxon>Spermatophyta</taxon>
        <taxon>Magnoliopsida</taxon>
        <taxon>Magnoliidae</taxon>
        <taxon>Laurales</taxon>
        <taxon>Lauraceae</taxon>
        <taxon>Persea</taxon>
    </lineage>
</organism>
<comment type="caution">
    <text evidence="1">The sequence shown here is derived from an EMBL/GenBank/DDBJ whole genome shotgun (WGS) entry which is preliminary data.</text>
</comment>
<dbReference type="EMBL" id="CM056811">
    <property type="protein sequence ID" value="KAJ8637211.1"/>
    <property type="molecule type" value="Genomic_DNA"/>
</dbReference>
<accession>A0ACC2LUQ2</accession>
<gene>
    <name evidence="1" type="ORF">MRB53_011478</name>
</gene>
<keyword evidence="2" id="KW-1185">Reference proteome</keyword>